<dbReference type="Gene3D" id="2.60.40.150">
    <property type="entry name" value="C2 domain"/>
    <property type="match status" value="1"/>
</dbReference>
<keyword evidence="3" id="KW-1003">Cell membrane</keyword>
<comment type="caution">
    <text evidence="18">The sequence shown here is derived from an EMBL/GenBank/DDBJ whole genome shotgun (WGS) entry which is preliminary data.</text>
</comment>
<keyword evidence="10 16" id="KW-1133">Transmembrane helix</keyword>
<evidence type="ECO:0000313" key="18">
    <source>
        <dbReference type="EMBL" id="KAJ1645934.1"/>
    </source>
</evidence>
<dbReference type="EMBL" id="JANBOH010000082">
    <property type="protein sequence ID" value="KAJ1645934.1"/>
    <property type="molecule type" value="Genomic_DNA"/>
</dbReference>
<sequence length="1409" mass="154125">MTNDTIGDINQLEEKEKKAPVQLIATPQRAALRSSTFGIFRSLSNEGSSSQNETHQSQKTHSPEASISSSSSKGHSKTHSLARDEWENARMDELSQEIRKLLGSSSSSAAEDPPQPVDADADADADFISAAEASKPLLPKSSSSWSTAGKMPVVPESESVLDGLDISQPLNIYRVPDGIMQVFIKGIHPSNPVNRPYVVVRLGDQVFQTSIGKTTTGNWNEGFELIVSYHMQLFGTVHLDVYSSNTLLPDTLIGRAEIKLSLLEGFPEIFTSYYEIWDKKLAASTVPEQRQRQVISKNLGALQVRINYRFQKLEDPEPKVAKVRGAHIVGTVPTQLVNKIASLEDPSSSTDLSVEDLVAAFANEYNQYMNMVHATASWPHLRNSQSNKADAAKSTVGFAKVDDDAAPPAGQAKNQANGSVSSSSGWFSDLLAGVTSAGPTAKPDTVQASDMVDKKEPANSAGTSRPGSAGHKKSETITETATKAAAETAATATTAAIATAAADKSANGKNSTEKTLIQSLTSMFISPSIFMALKSLDRLAGAFNQGVELSNTELLGGLFTLYKLYNEAEIPGVTRPHRGQIIDSAQGLEVPGRYARFALASYGWRALYFFNRGITLMDGVKMDSDVTSVLQYLGLAPEDLLGYEFRSSQLFCPSYFVAYDRQYDAVVLVVRGTMSVEDAVVDLSCEYSKWNGGLVHSGMKSSAHWLFVNVMPLILAYAKSHNIRRIRIVGHSLGGSTAAILTIMVQSVRDRLGGLGIDSAGYDIKGFCFGPAPCISEEIADKFKDCIDTFVNNDDLVPRLCYGSVSDFKRLSISAADESDNLAQRLYAPFEDTAAQQQRWKERFERLLKIREDIIATQENLHLVLPGVTYHIISYRNAASKGKKEMRDADMDIAIGRRELFESGNNAEAGSGLDNGSGYSKKEHNLKQNPLPPPPTPDVKVRADSVDPKELADAISTTIDKDIVVDQPKQSISIAANSASPAAAPGGLKVSLSAAAPGHEKFYPVWVQKVPSSSFREIILRPTIITDHMPSAYESAFARAIETQIREKRLRDKRRRSSTNNTEASGSTTKNPGLQELSTNRQYISTSSLNPTTLVWFTICAAGISVLAGFVFNVLDLVGMITLRSRMWQHIARINSGMDSKFYLWDNYANNNSGNTSSSNGNGNTSGRGGGGGCGRGAEECGEWWGPHVGSKGYDYGMDTRQSLVRWWQQWVFLEELGGKHFSMPRALSQMQPVCSQLQQQQQQQHGWHPSISLSIPNTTPMQMSMSMSMPAQAQTRAPSNIMGHYRKTGKSLFRSSWSQFDDESIMTDSRSDGQSILENKSHMLFQLYHLQNQQFQSLHQFQPPSRISEERGATQKLEGVHLQAGRKQQQQKQQHQKDVAGEQGSQSLASFGCIRSNAKTSSKRRTIG</sequence>
<dbReference type="SUPFAM" id="SSF49562">
    <property type="entry name" value="C2 domain (Calcium/lipid-binding domain, CaLB)"/>
    <property type="match status" value="1"/>
</dbReference>
<feature type="compositionally biased region" description="Polar residues" evidence="15">
    <location>
        <begin position="42"/>
        <end position="60"/>
    </location>
</feature>
<evidence type="ECO:0000259" key="17">
    <source>
        <dbReference type="PROSITE" id="PS50004"/>
    </source>
</evidence>
<feature type="compositionally biased region" description="Gly residues" evidence="15">
    <location>
        <begin position="1164"/>
        <end position="1173"/>
    </location>
</feature>
<evidence type="ECO:0000256" key="12">
    <source>
        <dbReference type="ARBA" id="ARBA00023136"/>
    </source>
</evidence>
<keyword evidence="19" id="KW-1185">Reference proteome</keyword>
<dbReference type="CDD" id="cd00030">
    <property type="entry name" value="C2"/>
    <property type="match status" value="1"/>
</dbReference>
<evidence type="ECO:0000313" key="19">
    <source>
        <dbReference type="Proteomes" id="UP001145021"/>
    </source>
</evidence>
<feature type="compositionally biased region" description="Polar residues" evidence="15">
    <location>
        <begin position="1058"/>
        <end position="1077"/>
    </location>
</feature>
<feature type="compositionally biased region" description="Low complexity" evidence="15">
    <location>
        <begin position="1154"/>
        <end position="1163"/>
    </location>
</feature>
<keyword evidence="4" id="KW-0597">Phosphoprotein</keyword>
<dbReference type="InterPro" id="IPR002921">
    <property type="entry name" value="Fungal_lipase-type"/>
</dbReference>
<feature type="transmembrane region" description="Helical" evidence="16">
    <location>
        <begin position="1094"/>
        <end position="1118"/>
    </location>
</feature>
<dbReference type="CDD" id="cd00519">
    <property type="entry name" value="Lipase_3"/>
    <property type="match status" value="1"/>
</dbReference>
<dbReference type="GO" id="GO:0046340">
    <property type="term" value="P:diacylglycerol catabolic process"/>
    <property type="evidence" value="ECO:0007669"/>
    <property type="project" value="TreeGrafter"/>
</dbReference>
<dbReference type="Gene3D" id="3.40.50.1820">
    <property type="entry name" value="alpha/beta hydrolase"/>
    <property type="match status" value="1"/>
</dbReference>
<dbReference type="Proteomes" id="UP001145021">
    <property type="component" value="Unassembled WGS sequence"/>
</dbReference>
<feature type="compositionally biased region" description="Low complexity" evidence="15">
    <location>
        <begin position="63"/>
        <end position="73"/>
    </location>
</feature>
<dbReference type="GO" id="GO:0046872">
    <property type="term" value="F:metal ion binding"/>
    <property type="evidence" value="ECO:0007669"/>
    <property type="project" value="UniProtKB-KW"/>
</dbReference>
<dbReference type="Pfam" id="PF00168">
    <property type="entry name" value="C2"/>
    <property type="match status" value="1"/>
</dbReference>
<feature type="domain" description="C2" evidence="17">
    <location>
        <begin position="160"/>
        <end position="273"/>
    </location>
</feature>
<evidence type="ECO:0000256" key="4">
    <source>
        <dbReference type="ARBA" id="ARBA00022553"/>
    </source>
</evidence>
<feature type="region of interest" description="Disordered" evidence="15">
    <location>
        <begin position="905"/>
        <end position="947"/>
    </location>
</feature>
<feature type="region of interest" description="Disordered" evidence="15">
    <location>
        <begin position="1359"/>
        <end position="1409"/>
    </location>
</feature>
<dbReference type="SUPFAM" id="SSF53474">
    <property type="entry name" value="alpha/beta-Hydrolases"/>
    <property type="match status" value="1"/>
</dbReference>
<evidence type="ECO:0000256" key="8">
    <source>
        <dbReference type="ARBA" id="ARBA00022837"/>
    </source>
</evidence>
<evidence type="ECO:0000256" key="13">
    <source>
        <dbReference type="ARBA" id="ARBA00024531"/>
    </source>
</evidence>
<keyword evidence="12 16" id="KW-0472">Membrane</keyword>
<evidence type="ECO:0000256" key="6">
    <source>
        <dbReference type="ARBA" id="ARBA00022723"/>
    </source>
</evidence>
<dbReference type="PROSITE" id="PS50004">
    <property type="entry name" value="C2"/>
    <property type="match status" value="1"/>
</dbReference>
<dbReference type="GO" id="GO:0016298">
    <property type="term" value="F:lipase activity"/>
    <property type="evidence" value="ECO:0007669"/>
    <property type="project" value="TreeGrafter"/>
</dbReference>
<evidence type="ECO:0000256" key="9">
    <source>
        <dbReference type="ARBA" id="ARBA00022963"/>
    </source>
</evidence>
<keyword evidence="9" id="KW-0442">Lipid degradation</keyword>
<evidence type="ECO:0000256" key="11">
    <source>
        <dbReference type="ARBA" id="ARBA00023098"/>
    </source>
</evidence>
<evidence type="ECO:0000256" key="5">
    <source>
        <dbReference type="ARBA" id="ARBA00022692"/>
    </source>
</evidence>
<keyword evidence="11" id="KW-0443">Lipid metabolism</keyword>
<dbReference type="InterPro" id="IPR029058">
    <property type="entry name" value="AB_hydrolase_fold"/>
</dbReference>
<comment type="subcellular location">
    <subcellularLocation>
        <location evidence="2">Cell membrane</location>
        <topology evidence="2">Multi-pass membrane protein</topology>
    </subcellularLocation>
</comment>
<comment type="cofactor">
    <cofactor evidence="1">
        <name>Ca(2+)</name>
        <dbReference type="ChEBI" id="CHEBI:29108"/>
    </cofactor>
</comment>
<feature type="region of interest" description="Disordered" evidence="15">
    <location>
        <begin position="1154"/>
        <end position="1173"/>
    </location>
</feature>
<feature type="region of interest" description="Disordered" evidence="15">
    <location>
        <begin position="42"/>
        <end position="87"/>
    </location>
</feature>
<protein>
    <recommendedName>
        <fullName evidence="14">sn-1-specific diacylglycerol lipase</fullName>
        <ecNumber evidence="14">3.1.1.116</ecNumber>
    </recommendedName>
</protein>
<keyword evidence="7" id="KW-0378">Hydrolase</keyword>
<evidence type="ECO:0000256" key="2">
    <source>
        <dbReference type="ARBA" id="ARBA00004651"/>
    </source>
</evidence>
<evidence type="ECO:0000256" key="7">
    <source>
        <dbReference type="ARBA" id="ARBA00022801"/>
    </source>
</evidence>
<feature type="region of interest" description="Disordered" evidence="15">
    <location>
        <begin position="437"/>
        <end position="477"/>
    </location>
</feature>
<dbReference type="PANTHER" id="PTHR45792">
    <property type="entry name" value="DIACYLGLYCEROL LIPASE HOMOLOG-RELATED"/>
    <property type="match status" value="1"/>
</dbReference>
<dbReference type="EC" id="3.1.1.116" evidence="14"/>
<dbReference type="PANTHER" id="PTHR45792:SF8">
    <property type="entry name" value="DIACYLGLYCEROL LIPASE-ALPHA"/>
    <property type="match status" value="1"/>
</dbReference>
<feature type="region of interest" description="Disordered" evidence="15">
    <location>
        <begin position="401"/>
        <end position="420"/>
    </location>
</feature>
<keyword evidence="6" id="KW-0479">Metal-binding</keyword>
<dbReference type="GO" id="GO:0005886">
    <property type="term" value="C:plasma membrane"/>
    <property type="evidence" value="ECO:0007669"/>
    <property type="project" value="UniProtKB-SubCell"/>
</dbReference>
<evidence type="ECO:0000256" key="15">
    <source>
        <dbReference type="SAM" id="MobiDB-lite"/>
    </source>
</evidence>
<gene>
    <name evidence="18" type="ORF">LPJ64_002525</name>
</gene>
<dbReference type="InterPro" id="IPR000008">
    <property type="entry name" value="C2_dom"/>
</dbReference>
<comment type="catalytic activity">
    <reaction evidence="13">
        <text>a 1,2-diacyl-sn-glycerol + H2O = a 2-acylglycerol + a fatty acid + H(+)</text>
        <dbReference type="Rhea" id="RHEA:33275"/>
        <dbReference type="ChEBI" id="CHEBI:15377"/>
        <dbReference type="ChEBI" id="CHEBI:15378"/>
        <dbReference type="ChEBI" id="CHEBI:17389"/>
        <dbReference type="ChEBI" id="CHEBI:17815"/>
        <dbReference type="ChEBI" id="CHEBI:28868"/>
        <dbReference type="EC" id="3.1.1.116"/>
    </reaction>
    <physiologicalReaction direction="left-to-right" evidence="13">
        <dbReference type="Rhea" id="RHEA:33276"/>
    </physiologicalReaction>
</comment>
<evidence type="ECO:0000256" key="14">
    <source>
        <dbReference type="ARBA" id="ARBA00026104"/>
    </source>
</evidence>
<name>A0A9W8CJL3_9FUNG</name>
<dbReference type="GO" id="GO:0019369">
    <property type="term" value="P:arachidonate metabolic process"/>
    <property type="evidence" value="ECO:0007669"/>
    <property type="project" value="TreeGrafter"/>
</dbReference>
<dbReference type="Pfam" id="PF01764">
    <property type="entry name" value="Lipase_3"/>
    <property type="match status" value="1"/>
</dbReference>
<organism evidence="18 19">
    <name type="scientific">Coemansia asiatica</name>
    <dbReference type="NCBI Taxonomy" id="1052880"/>
    <lineage>
        <taxon>Eukaryota</taxon>
        <taxon>Fungi</taxon>
        <taxon>Fungi incertae sedis</taxon>
        <taxon>Zoopagomycota</taxon>
        <taxon>Kickxellomycotina</taxon>
        <taxon>Kickxellomycetes</taxon>
        <taxon>Kickxellales</taxon>
        <taxon>Kickxellaceae</taxon>
        <taxon>Coemansia</taxon>
    </lineage>
</organism>
<accession>A0A9W8CJL3</accession>
<evidence type="ECO:0000256" key="3">
    <source>
        <dbReference type="ARBA" id="ARBA00022475"/>
    </source>
</evidence>
<keyword evidence="8" id="KW-0106">Calcium</keyword>
<keyword evidence="5 16" id="KW-0812">Transmembrane</keyword>
<proteinExistence type="predicted"/>
<dbReference type="InterPro" id="IPR052214">
    <property type="entry name" value="DAG_Lipase-Related"/>
</dbReference>
<reference evidence="18" key="1">
    <citation type="submission" date="2022-07" db="EMBL/GenBank/DDBJ databases">
        <title>Phylogenomic reconstructions and comparative analyses of Kickxellomycotina fungi.</title>
        <authorList>
            <person name="Reynolds N.K."/>
            <person name="Stajich J.E."/>
            <person name="Barry K."/>
            <person name="Grigoriev I.V."/>
            <person name="Crous P."/>
            <person name="Smith M.E."/>
        </authorList>
    </citation>
    <scope>NUCLEOTIDE SEQUENCE</scope>
    <source>
        <strain evidence="18">NBRC 105413</strain>
    </source>
</reference>
<evidence type="ECO:0000256" key="10">
    <source>
        <dbReference type="ARBA" id="ARBA00022989"/>
    </source>
</evidence>
<feature type="region of interest" description="Disordered" evidence="15">
    <location>
        <begin position="1048"/>
        <end position="1077"/>
    </location>
</feature>
<evidence type="ECO:0000256" key="1">
    <source>
        <dbReference type="ARBA" id="ARBA00001913"/>
    </source>
</evidence>
<dbReference type="InterPro" id="IPR035892">
    <property type="entry name" value="C2_domain_sf"/>
</dbReference>
<evidence type="ECO:0000256" key="16">
    <source>
        <dbReference type="SAM" id="Phobius"/>
    </source>
</evidence>